<name>A0ABP1QMI2_9HEXA</name>
<keyword evidence="1" id="KW-0694">RNA-binding</keyword>
<dbReference type="Gene3D" id="3.30.760.10">
    <property type="entry name" value="RNA Cap, Translation Initiation Factor Eif4e"/>
    <property type="match status" value="1"/>
</dbReference>
<dbReference type="InterPro" id="IPR001040">
    <property type="entry name" value="TIF_eIF_4E"/>
</dbReference>
<accession>A0ABP1QMI2</accession>
<proteinExistence type="inferred from homology"/>
<reference evidence="2 3" key="1">
    <citation type="submission" date="2024-08" db="EMBL/GenBank/DDBJ databases">
        <authorList>
            <person name="Cucini C."/>
            <person name="Frati F."/>
        </authorList>
    </citation>
    <scope>NUCLEOTIDE SEQUENCE [LARGE SCALE GENOMIC DNA]</scope>
</reference>
<comment type="similarity">
    <text evidence="1">Belongs to the eukaryotic initiation factor 4E family.</text>
</comment>
<dbReference type="Pfam" id="PF01652">
    <property type="entry name" value="IF4E"/>
    <property type="match status" value="1"/>
</dbReference>
<dbReference type="Proteomes" id="UP001642540">
    <property type="component" value="Unassembled WGS sequence"/>
</dbReference>
<evidence type="ECO:0000313" key="3">
    <source>
        <dbReference type="Proteomes" id="UP001642540"/>
    </source>
</evidence>
<dbReference type="EMBL" id="CAXLJM020000036">
    <property type="protein sequence ID" value="CAL8104852.1"/>
    <property type="molecule type" value="Genomic_DNA"/>
</dbReference>
<dbReference type="InterPro" id="IPR023398">
    <property type="entry name" value="TIF_eIF4e-like"/>
</dbReference>
<evidence type="ECO:0000313" key="2">
    <source>
        <dbReference type="EMBL" id="CAL8104852.1"/>
    </source>
</evidence>
<dbReference type="PANTHER" id="PTHR11960">
    <property type="entry name" value="EUKARYOTIC TRANSLATION INITIATION FACTOR 4E RELATED"/>
    <property type="match status" value="1"/>
</dbReference>
<dbReference type="SUPFAM" id="SSF55418">
    <property type="entry name" value="eIF4e-like"/>
    <property type="match status" value="1"/>
</dbReference>
<protein>
    <recommendedName>
        <fullName evidence="4">Eukaryotic translation initiation factor 4E</fullName>
    </recommendedName>
</protein>
<keyword evidence="3" id="KW-1185">Reference proteome</keyword>
<comment type="caution">
    <text evidence="2">The sequence shown here is derived from an EMBL/GenBank/DDBJ whole genome shotgun (WGS) entry which is preliminary data.</text>
</comment>
<gene>
    <name evidence="2" type="ORF">ODALV1_LOCUS11878</name>
</gene>
<evidence type="ECO:0000256" key="1">
    <source>
        <dbReference type="RuleBase" id="RU004374"/>
    </source>
</evidence>
<organism evidence="2 3">
    <name type="scientific">Orchesella dallaii</name>
    <dbReference type="NCBI Taxonomy" id="48710"/>
    <lineage>
        <taxon>Eukaryota</taxon>
        <taxon>Metazoa</taxon>
        <taxon>Ecdysozoa</taxon>
        <taxon>Arthropoda</taxon>
        <taxon>Hexapoda</taxon>
        <taxon>Collembola</taxon>
        <taxon>Entomobryomorpha</taxon>
        <taxon>Entomobryoidea</taxon>
        <taxon>Orchesellidae</taxon>
        <taxon>Orchesellinae</taxon>
        <taxon>Orchesella</taxon>
    </lineage>
</organism>
<keyword evidence="1" id="KW-0648">Protein biosynthesis</keyword>
<evidence type="ECO:0008006" key="4">
    <source>
        <dbReference type="Google" id="ProtNLM"/>
    </source>
</evidence>
<keyword evidence="1" id="KW-0396">Initiation factor</keyword>
<sequence length="195" mass="21415">MASSSSANTATKGINDARVNVYSRDEERPLESTWRLWIGSSAGGLTTAEYESRLDTLGSVKSPASFWSLLEVITPPTDMDEANVYHFMKGDAKPMCTDAALTDGGTYAFSVRRRDTDDIFKQLLIACIAGNLNSVMNGNDEILGVSITVKRCSGYVSLWNKSSEAANLEELLKFLKMIMPDLKYSEESYRPNASA</sequence>